<keyword evidence="12 13" id="KW-0472">Membrane</keyword>
<evidence type="ECO:0000256" key="6">
    <source>
        <dbReference type="ARBA" id="ARBA00022538"/>
    </source>
</evidence>
<evidence type="ECO:0000256" key="3">
    <source>
        <dbReference type="ARBA" id="ARBA00022448"/>
    </source>
</evidence>
<dbReference type="GO" id="GO:0015293">
    <property type="term" value="F:symporter activity"/>
    <property type="evidence" value="ECO:0007669"/>
    <property type="project" value="UniProtKB-UniRule"/>
</dbReference>
<feature type="transmembrane region" description="Helical" evidence="13">
    <location>
        <begin position="251"/>
        <end position="274"/>
    </location>
</feature>
<dbReference type="InterPro" id="IPR053952">
    <property type="entry name" value="K_trans_C"/>
</dbReference>
<keyword evidence="6 13" id="KW-0633">Potassium transport</keyword>
<comment type="similarity">
    <text evidence="2 13">Belongs to the HAK/KUP transporter (TC 2.A.72) family.</text>
</comment>
<name>A0A421BXC9_9RHOB</name>
<dbReference type="InterPro" id="IPR053951">
    <property type="entry name" value="K_trans_N"/>
</dbReference>
<keyword evidence="4 13" id="KW-1003">Cell membrane</keyword>
<evidence type="ECO:0000313" key="16">
    <source>
        <dbReference type="EMBL" id="RLL72929.1"/>
    </source>
</evidence>
<accession>A0A421BXC9</accession>
<dbReference type="InterPro" id="IPR023051">
    <property type="entry name" value="Kup"/>
</dbReference>
<dbReference type="HAMAP" id="MF_01522">
    <property type="entry name" value="Kup"/>
    <property type="match status" value="1"/>
</dbReference>
<proteinExistence type="inferred from homology"/>
<organism evidence="16 17">
    <name type="scientific">Paenirhodobacter hankyongi</name>
    <dbReference type="NCBI Taxonomy" id="2294033"/>
    <lineage>
        <taxon>Bacteria</taxon>
        <taxon>Pseudomonadati</taxon>
        <taxon>Pseudomonadota</taxon>
        <taxon>Alphaproteobacteria</taxon>
        <taxon>Rhodobacterales</taxon>
        <taxon>Rhodobacter group</taxon>
        <taxon>Paenirhodobacter</taxon>
    </lineage>
</organism>
<gene>
    <name evidence="13" type="primary">kup</name>
    <name evidence="16" type="ORF">DYS74_00990</name>
</gene>
<evidence type="ECO:0000256" key="11">
    <source>
        <dbReference type="ARBA" id="ARBA00023065"/>
    </source>
</evidence>
<feature type="domain" description="K+ potassium transporter integral membrane" evidence="14">
    <location>
        <begin position="55"/>
        <end position="505"/>
    </location>
</feature>
<evidence type="ECO:0000313" key="17">
    <source>
        <dbReference type="Proteomes" id="UP000279673"/>
    </source>
</evidence>
<feature type="transmembrane region" description="Helical" evidence="13">
    <location>
        <begin position="327"/>
        <end position="358"/>
    </location>
</feature>
<dbReference type="InterPro" id="IPR003855">
    <property type="entry name" value="K+_transporter"/>
</dbReference>
<reference evidence="16 17" key="1">
    <citation type="submission" date="2018-10" db="EMBL/GenBank/DDBJ databases">
        <title>Rhodobacter sp . BO-81.</title>
        <authorList>
            <person name="Im W.T."/>
        </authorList>
    </citation>
    <scope>NUCLEOTIDE SEQUENCE [LARGE SCALE GENOMIC DNA]</scope>
    <source>
        <strain evidence="16 17">BO-81</strain>
    </source>
</reference>
<feature type="transmembrane region" description="Helical" evidence="13">
    <location>
        <begin position="406"/>
        <end position="430"/>
    </location>
</feature>
<dbReference type="Proteomes" id="UP000279673">
    <property type="component" value="Unassembled WGS sequence"/>
</dbReference>
<dbReference type="PANTHER" id="PTHR30540">
    <property type="entry name" value="OSMOTIC STRESS POTASSIUM TRANSPORTER"/>
    <property type="match status" value="1"/>
</dbReference>
<keyword evidence="9 13" id="KW-0630">Potassium</keyword>
<dbReference type="Pfam" id="PF22776">
    <property type="entry name" value="K_trans_C"/>
    <property type="match status" value="1"/>
</dbReference>
<comment type="caution">
    <text evidence="13">Lacks conserved residue(s) required for the propagation of feature annotation.</text>
</comment>
<evidence type="ECO:0000256" key="8">
    <source>
        <dbReference type="ARBA" id="ARBA00022847"/>
    </source>
</evidence>
<evidence type="ECO:0000256" key="4">
    <source>
        <dbReference type="ARBA" id="ARBA00022475"/>
    </source>
</evidence>
<evidence type="ECO:0000256" key="5">
    <source>
        <dbReference type="ARBA" id="ARBA00022519"/>
    </source>
</evidence>
<evidence type="ECO:0000256" key="13">
    <source>
        <dbReference type="HAMAP-Rule" id="MF_01522"/>
    </source>
</evidence>
<dbReference type="Pfam" id="PF02705">
    <property type="entry name" value="K_trans"/>
    <property type="match status" value="1"/>
</dbReference>
<keyword evidence="11 13" id="KW-0406">Ion transport</keyword>
<comment type="catalytic activity">
    <reaction evidence="13">
        <text>K(+)(in) + H(+)(in) = K(+)(out) + H(+)(out)</text>
        <dbReference type="Rhea" id="RHEA:28490"/>
        <dbReference type="ChEBI" id="CHEBI:15378"/>
        <dbReference type="ChEBI" id="CHEBI:29103"/>
    </reaction>
</comment>
<dbReference type="EMBL" id="RCHI01000001">
    <property type="protein sequence ID" value="RLL72929.1"/>
    <property type="molecule type" value="Genomic_DNA"/>
</dbReference>
<comment type="caution">
    <text evidence="16">The sequence shown here is derived from an EMBL/GenBank/DDBJ whole genome shotgun (WGS) entry which is preliminary data.</text>
</comment>
<dbReference type="PANTHER" id="PTHR30540:SF79">
    <property type="entry name" value="LOW AFFINITY POTASSIUM TRANSPORT SYSTEM PROTEIN KUP"/>
    <property type="match status" value="1"/>
</dbReference>
<feature type="transmembrane region" description="Helical" evidence="13">
    <location>
        <begin position="183"/>
        <end position="199"/>
    </location>
</feature>
<feature type="transmembrane region" description="Helical" evidence="13">
    <location>
        <begin position="92"/>
        <end position="113"/>
    </location>
</feature>
<keyword evidence="5" id="KW-0997">Cell inner membrane</keyword>
<comment type="subcellular location">
    <subcellularLocation>
        <location evidence="13">Cell membrane</location>
        <topology evidence="13">Multi-pass membrane protein</topology>
    </subcellularLocation>
    <subcellularLocation>
        <location evidence="1">Membrane</location>
        <topology evidence="1">Multi-pass membrane protein</topology>
    </subcellularLocation>
</comment>
<dbReference type="AlphaFoldDB" id="A0A421BXC9"/>
<evidence type="ECO:0000256" key="7">
    <source>
        <dbReference type="ARBA" id="ARBA00022692"/>
    </source>
</evidence>
<feature type="transmembrane region" description="Helical" evidence="13">
    <location>
        <begin position="379"/>
        <end position="400"/>
    </location>
</feature>
<protein>
    <recommendedName>
        <fullName evidence="13">Probable potassium transport system protein Kup</fullName>
    </recommendedName>
</protein>
<keyword evidence="7 13" id="KW-0812">Transmembrane</keyword>
<feature type="transmembrane region" description="Helical" evidence="13">
    <location>
        <begin position="461"/>
        <end position="483"/>
    </location>
</feature>
<evidence type="ECO:0000256" key="10">
    <source>
        <dbReference type="ARBA" id="ARBA00022989"/>
    </source>
</evidence>
<sequence length="663" mass="70469">MPMPAGPVSGSTLTSATTAGLDEGALDIADFLRAESEVDSETVDHGHPRQGLAALTLGAIGVVYGDIGTSPIYAFREALRATGAVTPGPAEVLGILSLLIWTLLLIVTVKYVFALLRADNRGEGGILALYTLVRLALGRRSIPVLMIAIAGAALFAGDAAITPAISVLSAVEGMGLVLPELETYVIPVTLAILVGLFVVQARGTASVARLFGPVTVIWFLVLGGLGLLHLLEAPIVLRAFNPLWGLGFVTSHLGTAFAVIGAVFLAVTGGEALYADLGHFGRRPIIIAWFALVLPALVLNYLGQGAMVLSHPERADNAFFAMVPGTLLPWIVGLATMATVIASQAVISGAFSMARGAMQLGFLPRLTIRHTAQDQSGQIYIGVVNWMLLSAVICLVLAFGSSEALASAYGIAVTGTMMLTTVLGTLLLIVSGRARPAQAIALVAPIALIESVFLASNLAKIFAGGYVPMLIALVIGVVMWQWWRGSQLMMMRVHRSAVRLDSFLRSMQDSSVIRIPGTAFFLTSDPKVVPSALLHNLKHNRVLHEQTVLLTVEMLRVPYATAAERASVEPLGNGFVRLVLRFGFMENPNVSRAMGAARRAGLRFDVMTSTFFLGRRRPVPVGSGPELASNRFFAALSRFAADPTAYYHLPRDRVVELGERVPL</sequence>
<keyword evidence="8 13" id="KW-0769">Symport</keyword>
<dbReference type="GO" id="GO:0015079">
    <property type="term" value="F:potassium ion transmembrane transporter activity"/>
    <property type="evidence" value="ECO:0007669"/>
    <property type="project" value="UniProtKB-UniRule"/>
</dbReference>
<feature type="transmembrane region" description="Helical" evidence="13">
    <location>
        <begin position="144"/>
        <end position="171"/>
    </location>
</feature>
<dbReference type="GO" id="GO:0005886">
    <property type="term" value="C:plasma membrane"/>
    <property type="evidence" value="ECO:0007669"/>
    <property type="project" value="UniProtKB-SubCell"/>
</dbReference>
<evidence type="ECO:0000256" key="12">
    <source>
        <dbReference type="ARBA" id="ARBA00023136"/>
    </source>
</evidence>
<evidence type="ECO:0000259" key="14">
    <source>
        <dbReference type="Pfam" id="PF02705"/>
    </source>
</evidence>
<keyword evidence="3 13" id="KW-0813">Transport</keyword>
<feature type="transmembrane region" description="Helical" evidence="13">
    <location>
        <begin position="286"/>
        <end position="307"/>
    </location>
</feature>
<evidence type="ECO:0000259" key="15">
    <source>
        <dbReference type="Pfam" id="PF22776"/>
    </source>
</evidence>
<dbReference type="RefSeq" id="WP_121530293.1">
    <property type="nucleotide sequence ID" value="NZ_RCHI01000001.1"/>
</dbReference>
<feature type="domain" description="K+ potassium transporter C-terminal" evidence="15">
    <location>
        <begin position="516"/>
        <end position="661"/>
    </location>
</feature>
<evidence type="ECO:0000256" key="1">
    <source>
        <dbReference type="ARBA" id="ARBA00004141"/>
    </source>
</evidence>
<evidence type="ECO:0000256" key="2">
    <source>
        <dbReference type="ARBA" id="ARBA00007019"/>
    </source>
</evidence>
<evidence type="ECO:0000256" key="9">
    <source>
        <dbReference type="ARBA" id="ARBA00022958"/>
    </source>
</evidence>
<keyword evidence="17" id="KW-1185">Reference proteome</keyword>
<keyword evidence="10 13" id="KW-1133">Transmembrane helix</keyword>
<feature type="transmembrane region" description="Helical" evidence="13">
    <location>
        <begin position="211"/>
        <end position="231"/>
    </location>
</feature>
<comment type="function">
    <text evidence="13">Transport of potassium into the cell. Likely operates as a K(+):H(+) symporter.</text>
</comment>